<keyword evidence="2" id="KW-1185">Reference proteome</keyword>
<reference evidence="2" key="1">
    <citation type="journal article" date="2008" name="J. Bacteriol.">
        <title>Genome sequence of the fish pathogen Renibacterium salmoninarum suggests reductive evolution away from an environmental Arthrobacter ancestor.</title>
        <authorList>
            <person name="Wiens G.D."/>
            <person name="Rockey D.D."/>
            <person name="Wu Z."/>
            <person name="Chang J."/>
            <person name="Levy R."/>
            <person name="Crane S."/>
            <person name="Chen D.S."/>
            <person name="Capri G.R."/>
            <person name="Burnett J.R."/>
            <person name="Sudheesh P.S."/>
            <person name="Schipma M.J."/>
            <person name="Burd H."/>
            <person name="Bhattacharyya A."/>
            <person name="Rhodes L.D."/>
            <person name="Kaul R."/>
            <person name="Strom M.S."/>
        </authorList>
    </citation>
    <scope>NUCLEOTIDE SEQUENCE [LARGE SCALE GENOMIC DNA]</scope>
    <source>
        <strain evidence="2">ATCC 33209 / DSM 20767 / JCM 11484 / NBRC 15589 / NCIMB 2235</strain>
    </source>
</reference>
<organism evidence="1 2">
    <name type="scientific">Renibacterium salmoninarum (strain ATCC 33209 / DSM 20767 / JCM 11484 / NBRC 15589 / NCIMB 2235)</name>
    <dbReference type="NCBI Taxonomy" id="288705"/>
    <lineage>
        <taxon>Bacteria</taxon>
        <taxon>Bacillati</taxon>
        <taxon>Actinomycetota</taxon>
        <taxon>Actinomycetes</taxon>
        <taxon>Micrococcales</taxon>
        <taxon>Micrococcaceae</taxon>
        <taxon>Renibacterium</taxon>
    </lineage>
</organism>
<dbReference type="KEGG" id="rsa:RSal33209_2189"/>
<name>A9WSY3_RENSM</name>
<dbReference type="STRING" id="288705.RSal33209_2189"/>
<gene>
    <name evidence="1" type="ordered locus">RSal33209_2189</name>
</gene>
<evidence type="ECO:0000313" key="1">
    <source>
        <dbReference type="EMBL" id="ABY23921.1"/>
    </source>
</evidence>
<sequence>MKYICPVCGYVGFDEPPFDADGISTFDICPCCGLEFGTRDGVRSLDELPERHAELTAEWAANGMQWRHGWGGPPTNWDPIKQLENLKYVLTPGATREQYLYPESK</sequence>
<accession>A9WSY3</accession>
<protein>
    <submittedName>
        <fullName evidence="1">Uncharacterized protein</fullName>
    </submittedName>
</protein>
<dbReference type="eggNOG" id="COG1592">
    <property type="taxonomic scope" value="Bacteria"/>
</dbReference>
<dbReference type="EMBL" id="CP000910">
    <property type="protein sequence ID" value="ABY23921.1"/>
    <property type="molecule type" value="Genomic_DNA"/>
</dbReference>
<evidence type="ECO:0000313" key="2">
    <source>
        <dbReference type="Proteomes" id="UP000002007"/>
    </source>
</evidence>
<dbReference type="AlphaFoldDB" id="A9WSY3"/>
<dbReference type="Proteomes" id="UP000002007">
    <property type="component" value="Chromosome"/>
</dbReference>
<dbReference type="HOGENOM" id="CLU_160746_1_0_11"/>
<proteinExistence type="predicted"/>